<dbReference type="Gene3D" id="3.30.470.30">
    <property type="entry name" value="DNA ligase/mRNA capping enzyme"/>
    <property type="match status" value="1"/>
</dbReference>
<evidence type="ECO:0000256" key="6">
    <source>
        <dbReference type="ARBA" id="ARBA00022723"/>
    </source>
</evidence>
<keyword evidence="10" id="KW-0862">Zinc</keyword>
<reference evidence="22 23" key="1">
    <citation type="submission" date="2024-05" db="EMBL/GenBank/DDBJ databases">
        <authorList>
            <person name="Wallberg A."/>
        </authorList>
    </citation>
    <scope>NUCLEOTIDE SEQUENCE [LARGE SCALE GENOMIC DNA]</scope>
</reference>
<dbReference type="CDD" id="cd07902">
    <property type="entry name" value="Adenylation_DNA_ligase_III"/>
    <property type="match status" value="1"/>
</dbReference>
<dbReference type="GO" id="GO:0051301">
    <property type="term" value="P:cell division"/>
    <property type="evidence" value="ECO:0007669"/>
    <property type="project" value="UniProtKB-KW"/>
</dbReference>
<dbReference type="InterPro" id="IPR012310">
    <property type="entry name" value="DNA_ligase_ATP-dep_cent"/>
</dbReference>
<keyword evidence="6" id="KW-0479">Metal-binding</keyword>
<evidence type="ECO:0000256" key="2">
    <source>
        <dbReference type="ARBA" id="ARBA00007572"/>
    </source>
</evidence>
<evidence type="ECO:0000256" key="7">
    <source>
        <dbReference type="ARBA" id="ARBA00022741"/>
    </source>
</evidence>
<comment type="similarity">
    <text evidence="2 18">Belongs to the ATP-dependent DNA ligase family.</text>
</comment>
<evidence type="ECO:0000256" key="10">
    <source>
        <dbReference type="ARBA" id="ARBA00022833"/>
    </source>
</evidence>
<dbReference type="GO" id="GO:0008270">
    <property type="term" value="F:zinc ion binding"/>
    <property type="evidence" value="ECO:0007669"/>
    <property type="project" value="UniProtKB-KW"/>
</dbReference>
<evidence type="ECO:0000256" key="9">
    <source>
        <dbReference type="ARBA" id="ARBA00022771"/>
    </source>
</evidence>
<feature type="compositionally biased region" description="Basic and acidic residues" evidence="19">
    <location>
        <begin position="141"/>
        <end position="152"/>
    </location>
</feature>
<keyword evidence="7 17" id="KW-0547">Nucleotide-binding</keyword>
<feature type="region of interest" description="Disordered" evidence="19">
    <location>
        <begin position="839"/>
        <end position="904"/>
    </location>
</feature>
<dbReference type="NCBIfam" id="TIGR00574">
    <property type="entry name" value="dnl1"/>
    <property type="match status" value="1"/>
</dbReference>
<dbReference type="GO" id="GO:0006302">
    <property type="term" value="P:double-strand break repair"/>
    <property type="evidence" value="ECO:0007669"/>
    <property type="project" value="TreeGrafter"/>
</dbReference>
<accession>A0AAV2S0V1</accession>
<dbReference type="FunFam" id="1.10.3260.10:FF:000002">
    <property type="entry name" value="DNA ligase"/>
    <property type="match status" value="1"/>
</dbReference>
<dbReference type="Pfam" id="PF04675">
    <property type="entry name" value="DNA_ligase_A_N"/>
    <property type="match status" value="1"/>
</dbReference>
<keyword evidence="9" id="KW-0863">Zinc-finger</keyword>
<dbReference type="GO" id="GO:0070421">
    <property type="term" value="C:DNA ligase III-XRCC1 complex"/>
    <property type="evidence" value="ECO:0007669"/>
    <property type="project" value="TreeGrafter"/>
</dbReference>
<dbReference type="AlphaFoldDB" id="A0AAV2S0V1"/>
<feature type="region of interest" description="Disordered" evidence="19">
    <location>
        <begin position="102"/>
        <end position="152"/>
    </location>
</feature>
<evidence type="ECO:0000256" key="8">
    <source>
        <dbReference type="ARBA" id="ARBA00022763"/>
    </source>
</evidence>
<keyword evidence="15" id="KW-0131">Cell cycle</keyword>
<dbReference type="EC" id="6.5.1.1" evidence="17"/>
<comment type="caution">
    <text evidence="22">The sequence shown here is derived from an EMBL/GenBank/DDBJ whole genome shotgun (WGS) entry which is preliminary data.</text>
</comment>
<comment type="catalytic activity">
    <reaction evidence="16 17">
        <text>ATP + (deoxyribonucleotide)n-3'-hydroxyl + 5'-phospho-(deoxyribonucleotide)m = (deoxyribonucleotide)n+m + AMP + diphosphate.</text>
        <dbReference type="EC" id="6.5.1.1"/>
    </reaction>
</comment>
<dbReference type="PROSITE" id="PS00697">
    <property type="entry name" value="DNA_LIGASE_A1"/>
    <property type="match status" value="1"/>
</dbReference>
<dbReference type="GO" id="GO:0003677">
    <property type="term" value="F:DNA binding"/>
    <property type="evidence" value="ECO:0007669"/>
    <property type="project" value="InterPro"/>
</dbReference>
<dbReference type="Gene3D" id="3.30.1740.10">
    <property type="entry name" value="Zinc finger, PARP-type"/>
    <property type="match status" value="1"/>
</dbReference>
<dbReference type="InterPro" id="IPR050191">
    <property type="entry name" value="ATP-dep_DNA_ligase"/>
</dbReference>
<feature type="domain" description="ATP-dependent DNA ligase family profile" evidence="21">
    <location>
        <begin position="482"/>
        <end position="616"/>
    </location>
</feature>
<keyword evidence="8 17" id="KW-0227">DNA damage</keyword>
<dbReference type="SUPFAM" id="SSF57716">
    <property type="entry name" value="Glucocorticoid receptor-like (DNA-binding domain)"/>
    <property type="match status" value="1"/>
</dbReference>
<evidence type="ECO:0000256" key="13">
    <source>
        <dbReference type="ARBA" id="ARBA00023204"/>
    </source>
</evidence>
<keyword evidence="23" id="KW-1185">Reference proteome</keyword>
<evidence type="ECO:0000256" key="5">
    <source>
        <dbReference type="ARBA" id="ARBA00022705"/>
    </source>
</evidence>
<keyword evidence="5" id="KW-0235">DNA replication</keyword>
<evidence type="ECO:0000256" key="18">
    <source>
        <dbReference type="RuleBase" id="RU004196"/>
    </source>
</evidence>
<protein>
    <recommendedName>
        <fullName evidence="17">DNA ligase</fullName>
        <ecNumber evidence="17">6.5.1.1</ecNumber>
    </recommendedName>
</protein>
<dbReference type="InterPro" id="IPR016059">
    <property type="entry name" value="DNA_ligase_ATP-dep_CS"/>
</dbReference>
<dbReference type="Gene3D" id="2.40.50.140">
    <property type="entry name" value="Nucleic acid-binding proteins"/>
    <property type="match status" value="1"/>
</dbReference>
<dbReference type="Gene3D" id="3.30.1490.70">
    <property type="match status" value="1"/>
</dbReference>
<dbReference type="Pfam" id="PF00645">
    <property type="entry name" value="zf-PARP"/>
    <property type="match status" value="1"/>
</dbReference>
<evidence type="ECO:0000256" key="1">
    <source>
        <dbReference type="ARBA" id="ARBA00004123"/>
    </source>
</evidence>
<sequence length="980" mass="111182">MSSFPFCVEYDKRGAAGCKKCKQKITKGLCRIGKIVPNHFSDSGGDMKQWHHMECIFEVLKKARATTKVIEDAQDDLEGWENIEEDEKKKIRDLIDELAQLRASKATPKKATPKKAATPKATNSTPKINAGTSTPKTTPQKPKESPSTEEVKKVTEYKGDINHKDNSFREFRRICANIADEPGYLNKTEILSRWLKKGSSGDGFEGDLCVWIRLLLPGVVKRVYNLQSKQLVKLFSQLFGTNQEEMMEDLENGDIAETIRLFFEKSKIQQPLKKACLTLHKVDALLLELSKMSKEEEQSYVLKKAAQLSTANDLKMFIRIIKGDLRINAGAKHILEAVHPDAYTAFQTTRNIEDVIDQVLRQAASGGSSLNMSARVMTPVLPMLAEACKSVDMAFKKCPNGMYSEIKYDGERVQVHKIGDEFKYFSRSLKPVMPHKVSHFKNYIPQAFPNANDLILDAEVLLIDTQTGNPLPFGTLGVHKKSAFQDASVCLFIFDCLHMNDKSLMEKPIVERRRILESTMVEVKNHIMFSEYKLIKKKADLADMIQHVLKQGLEGLVLKDLLSVYEPGKRHWLKVKKDYLNDGAMADTADLVVLGGWYGTGKKGGIMSSFLMGCHDPHSNKWVTVSKVSGGHDDAALTRLQKELEMDKISQDPELVPSWLKCTKSMIPDFISKDPKHNISWEIKKGECGPLLLRSHKSLNMTSIRVKNGTKRPLKLRPKLVYKATLYHEILESGKLMSHTELCGHEKMGGSRGGTSTPLKGISWAQDKKNPTTQTILRNKQQKYDSRLTEAERVMTNLSIDAENNKRKETLFDPRERIWAEVRARNACGDKAAYTRRDKPYKLKIGHKPNGLQWRAKQTQSQKQKNQPSNKDEIFGEISQENTTQHKLTPPPLSHKPDKPPELPESYRPIALLQCTSKLMEPMVTLVVFFDLKASYDSVDHMHLLHKLAESYSLEQAEQLMQEAIERFYEWTQEKGLQIN</sequence>
<proteinExistence type="inferred from homology"/>
<organism evidence="22 23">
    <name type="scientific">Meganyctiphanes norvegica</name>
    <name type="common">Northern krill</name>
    <name type="synonym">Thysanopoda norvegica</name>
    <dbReference type="NCBI Taxonomy" id="48144"/>
    <lineage>
        <taxon>Eukaryota</taxon>
        <taxon>Metazoa</taxon>
        <taxon>Ecdysozoa</taxon>
        <taxon>Arthropoda</taxon>
        <taxon>Crustacea</taxon>
        <taxon>Multicrustacea</taxon>
        <taxon>Malacostraca</taxon>
        <taxon>Eumalacostraca</taxon>
        <taxon>Eucarida</taxon>
        <taxon>Euphausiacea</taxon>
        <taxon>Euphausiidae</taxon>
        <taxon>Meganyctiphanes</taxon>
    </lineage>
</organism>
<dbReference type="SMART" id="SM01336">
    <property type="entry name" value="zf-PARP"/>
    <property type="match status" value="1"/>
</dbReference>
<evidence type="ECO:0000256" key="15">
    <source>
        <dbReference type="ARBA" id="ARBA00023306"/>
    </source>
</evidence>
<evidence type="ECO:0000256" key="12">
    <source>
        <dbReference type="ARBA" id="ARBA00023172"/>
    </source>
</evidence>
<feature type="domain" description="PARP-type" evidence="20">
    <location>
        <begin position="6"/>
        <end position="99"/>
    </location>
</feature>
<dbReference type="GO" id="GO:0005524">
    <property type="term" value="F:ATP binding"/>
    <property type="evidence" value="ECO:0007669"/>
    <property type="project" value="UniProtKB-KW"/>
</dbReference>
<dbReference type="PROSITE" id="PS50160">
    <property type="entry name" value="DNA_LIGASE_A3"/>
    <property type="match status" value="1"/>
</dbReference>
<dbReference type="SUPFAM" id="SSF117018">
    <property type="entry name" value="ATP-dependent DNA ligase DNA-binding domain"/>
    <property type="match status" value="1"/>
</dbReference>
<dbReference type="SUPFAM" id="SSF50249">
    <property type="entry name" value="Nucleic acid-binding proteins"/>
    <property type="match status" value="1"/>
</dbReference>
<dbReference type="Gene3D" id="1.10.3260.10">
    <property type="entry name" value="DNA ligase, ATP-dependent, N-terminal domain"/>
    <property type="match status" value="1"/>
</dbReference>
<evidence type="ECO:0000313" key="22">
    <source>
        <dbReference type="EMBL" id="CAL4149328.1"/>
    </source>
</evidence>
<dbReference type="SUPFAM" id="SSF56091">
    <property type="entry name" value="DNA ligase/mRNA capping enzyme, catalytic domain"/>
    <property type="match status" value="1"/>
</dbReference>
<dbReference type="PROSITE" id="PS00347">
    <property type="entry name" value="ZF_PARP_1"/>
    <property type="match status" value="1"/>
</dbReference>
<evidence type="ECO:0000259" key="21">
    <source>
        <dbReference type="PROSITE" id="PS50160"/>
    </source>
</evidence>
<dbReference type="GO" id="GO:0006310">
    <property type="term" value="P:DNA recombination"/>
    <property type="evidence" value="ECO:0007669"/>
    <property type="project" value="UniProtKB-KW"/>
</dbReference>
<keyword evidence="12 17" id="KW-0233">DNA recombination</keyword>
<dbReference type="PANTHER" id="PTHR45674:SF9">
    <property type="entry name" value="DNA LIGASE 3"/>
    <property type="match status" value="1"/>
</dbReference>
<dbReference type="InterPro" id="IPR001510">
    <property type="entry name" value="Znf_PARP"/>
</dbReference>
<keyword evidence="4" id="KW-0132">Cell division</keyword>
<dbReference type="GO" id="GO:0003910">
    <property type="term" value="F:DNA ligase (ATP) activity"/>
    <property type="evidence" value="ECO:0007669"/>
    <property type="project" value="UniProtKB-EC"/>
</dbReference>
<keyword evidence="14" id="KW-0539">Nucleus</keyword>
<evidence type="ECO:0000256" key="3">
    <source>
        <dbReference type="ARBA" id="ARBA00022598"/>
    </source>
</evidence>
<keyword evidence="3 17" id="KW-0436">Ligase</keyword>
<name>A0AAV2S0V1_MEGNR</name>
<dbReference type="FunFam" id="3.30.470.30:FF:000003">
    <property type="entry name" value="DNA ligase"/>
    <property type="match status" value="1"/>
</dbReference>
<evidence type="ECO:0000259" key="20">
    <source>
        <dbReference type="PROSITE" id="PS50064"/>
    </source>
</evidence>
<evidence type="ECO:0000256" key="16">
    <source>
        <dbReference type="ARBA" id="ARBA00034003"/>
    </source>
</evidence>
<feature type="non-terminal residue" evidence="22">
    <location>
        <position position="980"/>
    </location>
</feature>
<dbReference type="PROSITE" id="PS00333">
    <property type="entry name" value="DNA_LIGASE_A2"/>
    <property type="match status" value="1"/>
</dbReference>
<dbReference type="InterPro" id="IPR036599">
    <property type="entry name" value="DNA_ligase_N_sf"/>
</dbReference>
<evidence type="ECO:0000313" key="23">
    <source>
        <dbReference type="Proteomes" id="UP001497623"/>
    </source>
</evidence>
<comment type="subcellular location">
    <subcellularLocation>
        <location evidence="1">Nucleus</location>
    </subcellularLocation>
</comment>
<dbReference type="GO" id="GO:0006273">
    <property type="term" value="P:lagging strand elongation"/>
    <property type="evidence" value="ECO:0007669"/>
    <property type="project" value="TreeGrafter"/>
</dbReference>
<evidence type="ECO:0000256" key="4">
    <source>
        <dbReference type="ARBA" id="ARBA00022618"/>
    </source>
</evidence>
<gene>
    <name evidence="22" type="ORF">MNOR_LOCUS30403</name>
</gene>
<dbReference type="InterPro" id="IPR036957">
    <property type="entry name" value="Znf_PARP_sf"/>
</dbReference>
<dbReference type="EMBL" id="CAXKWB010037044">
    <property type="protein sequence ID" value="CAL4149328.1"/>
    <property type="molecule type" value="Genomic_DNA"/>
</dbReference>
<evidence type="ECO:0000256" key="17">
    <source>
        <dbReference type="RuleBase" id="RU000617"/>
    </source>
</evidence>
<dbReference type="InterPro" id="IPR012308">
    <property type="entry name" value="DNA_ligase_ATP-dep_N"/>
</dbReference>
<feature type="compositionally biased region" description="Low complexity" evidence="19">
    <location>
        <begin position="114"/>
        <end position="140"/>
    </location>
</feature>
<evidence type="ECO:0000256" key="19">
    <source>
        <dbReference type="SAM" id="MobiDB-lite"/>
    </source>
</evidence>
<dbReference type="InterPro" id="IPR012340">
    <property type="entry name" value="NA-bd_OB-fold"/>
</dbReference>
<evidence type="ECO:0000256" key="11">
    <source>
        <dbReference type="ARBA" id="ARBA00022840"/>
    </source>
</evidence>
<dbReference type="GO" id="GO:0071897">
    <property type="term" value="P:DNA biosynthetic process"/>
    <property type="evidence" value="ECO:0007669"/>
    <property type="project" value="InterPro"/>
</dbReference>
<evidence type="ECO:0000256" key="14">
    <source>
        <dbReference type="ARBA" id="ARBA00023242"/>
    </source>
</evidence>
<dbReference type="Pfam" id="PF01068">
    <property type="entry name" value="DNA_ligase_A_M"/>
    <property type="match status" value="1"/>
</dbReference>
<dbReference type="PROSITE" id="PS50064">
    <property type="entry name" value="ZF_PARP_2"/>
    <property type="match status" value="1"/>
</dbReference>
<dbReference type="InterPro" id="IPR000977">
    <property type="entry name" value="DNA_ligase_ATP-dep"/>
</dbReference>
<dbReference type="Proteomes" id="UP001497623">
    <property type="component" value="Unassembled WGS sequence"/>
</dbReference>
<keyword evidence="11 17" id="KW-0067">ATP-binding</keyword>
<dbReference type="PANTHER" id="PTHR45674">
    <property type="entry name" value="DNA LIGASE 1/3 FAMILY MEMBER"/>
    <property type="match status" value="1"/>
</dbReference>
<keyword evidence="13 17" id="KW-0234">DNA repair</keyword>
<feature type="compositionally biased region" description="Low complexity" evidence="19">
    <location>
        <begin position="857"/>
        <end position="869"/>
    </location>
</feature>